<name>A0A9X4DEM7_9PSED</name>
<dbReference type="Pfam" id="PF03466">
    <property type="entry name" value="LysR_substrate"/>
    <property type="match status" value="1"/>
</dbReference>
<dbReference type="Gene3D" id="1.10.10.10">
    <property type="entry name" value="Winged helix-like DNA-binding domain superfamily/Winged helix DNA-binding domain"/>
    <property type="match status" value="1"/>
</dbReference>
<keyword evidence="4" id="KW-0804">Transcription</keyword>
<dbReference type="PROSITE" id="PS50931">
    <property type="entry name" value="HTH_LYSR"/>
    <property type="match status" value="1"/>
</dbReference>
<dbReference type="AlphaFoldDB" id="A0A9X4DEM7"/>
<dbReference type="InterPro" id="IPR005119">
    <property type="entry name" value="LysR_subst-bd"/>
</dbReference>
<feature type="domain" description="HTH lysR-type" evidence="5">
    <location>
        <begin position="1"/>
        <end position="58"/>
    </location>
</feature>
<protein>
    <submittedName>
        <fullName evidence="6">LysR family transcriptional regulator</fullName>
    </submittedName>
</protein>
<dbReference type="InterPro" id="IPR036388">
    <property type="entry name" value="WH-like_DNA-bd_sf"/>
</dbReference>
<dbReference type="Proteomes" id="UP001150728">
    <property type="component" value="Unassembled WGS sequence"/>
</dbReference>
<evidence type="ECO:0000256" key="1">
    <source>
        <dbReference type="ARBA" id="ARBA00009437"/>
    </source>
</evidence>
<proteinExistence type="inferred from homology"/>
<comment type="caution">
    <text evidence="6">The sequence shown here is derived from an EMBL/GenBank/DDBJ whole genome shotgun (WGS) entry which is preliminary data.</text>
</comment>
<keyword evidence="2" id="KW-0805">Transcription regulation</keyword>
<dbReference type="RefSeq" id="WP_025340248.1">
    <property type="nucleotide sequence ID" value="NZ_CP128558.1"/>
</dbReference>
<dbReference type="Pfam" id="PF00126">
    <property type="entry name" value="HTH_1"/>
    <property type="match status" value="1"/>
</dbReference>
<evidence type="ECO:0000256" key="4">
    <source>
        <dbReference type="ARBA" id="ARBA00023163"/>
    </source>
</evidence>
<dbReference type="GO" id="GO:0003700">
    <property type="term" value="F:DNA-binding transcription factor activity"/>
    <property type="evidence" value="ECO:0007669"/>
    <property type="project" value="InterPro"/>
</dbReference>
<dbReference type="SUPFAM" id="SSF53850">
    <property type="entry name" value="Periplasmic binding protein-like II"/>
    <property type="match status" value="1"/>
</dbReference>
<dbReference type="FunFam" id="1.10.10.10:FF:000001">
    <property type="entry name" value="LysR family transcriptional regulator"/>
    <property type="match status" value="1"/>
</dbReference>
<evidence type="ECO:0000313" key="7">
    <source>
        <dbReference type="Proteomes" id="UP001150728"/>
    </source>
</evidence>
<dbReference type="PANTHER" id="PTHR30126">
    <property type="entry name" value="HTH-TYPE TRANSCRIPTIONAL REGULATOR"/>
    <property type="match status" value="1"/>
</dbReference>
<dbReference type="PANTHER" id="PTHR30126:SF77">
    <property type="entry name" value="TRANSCRIPTIONAL REGULATORY PROTEIN"/>
    <property type="match status" value="1"/>
</dbReference>
<comment type="similarity">
    <text evidence="1">Belongs to the LysR transcriptional regulatory family.</text>
</comment>
<dbReference type="InterPro" id="IPR036390">
    <property type="entry name" value="WH_DNA-bd_sf"/>
</dbReference>
<dbReference type="Gene3D" id="3.40.190.10">
    <property type="entry name" value="Periplasmic binding protein-like II"/>
    <property type="match status" value="2"/>
</dbReference>
<dbReference type="EMBL" id="JANIAM010000024">
    <property type="protein sequence ID" value="MDD2114780.1"/>
    <property type="molecule type" value="Genomic_DNA"/>
</dbReference>
<sequence length="313" mass="35059">MNMRFLETFVWVARLKSFRLTAEKLFSTQASISSRIAALEDELGARLFLRDSKGVTLTPEGQRVLEYAEHMMDTLQALKRSISNAGNVKGLVRLGAMDSVIHTWLSLLVTQLMERYPGVEIELTADTARNLNEQLHKGYLDLVFQTDVVRGDTLRNQALAHYPVEWIVSTNSLYHRTYNSLEELTRERVVTFSKNSRPHQDILNLLHTSNIANPRINCVNSVAAMTRLIRDGFGIGALPASLVAEELEQGRMTVLENVPKPAAMEIIATWRSGVGLGLVEQVVRLAQEVVQQYAEQMGPHRVTLAHTGEVANL</sequence>
<gene>
    <name evidence="6" type="ORF">NP554_23630</name>
</gene>
<evidence type="ECO:0000256" key="2">
    <source>
        <dbReference type="ARBA" id="ARBA00023015"/>
    </source>
</evidence>
<accession>A0A9X4DEM7</accession>
<organism evidence="6 7">
    <name type="scientific">Pseudomonas asiatica</name>
    <dbReference type="NCBI Taxonomy" id="2219225"/>
    <lineage>
        <taxon>Bacteria</taxon>
        <taxon>Pseudomonadati</taxon>
        <taxon>Pseudomonadota</taxon>
        <taxon>Gammaproteobacteria</taxon>
        <taxon>Pseudomonadales</taxon>
        <taxon>Pseudomonadaceae</taxon>
        <taxon>Pseudomonas</taxon>
    </lineage>
</organism>
<evidence type="ECO:0000259" key="5">
    <source>
        <dbReference type="PROSITE" id="PS50931"/>
    </source>
</evidence>
<dbReference type="SUPFAM" id="SSF46785">
    <property type="entry name" value="Winged helix' DNA-binding domain"/>
    <property type="match status" value="1"/>
</dbReference>
<dbReference type="CDD" id="cd05466">
    <property type="entry name" value="PBP2_LTTR_substrate"/>
    <property type="match status" value="1"/>
</dbReference>
<evidence type="ECO:0000256" key="3">
    <source>
        <dbReference type="ARBA" id="ARBA00023125"/>
    </source>
</evidence>
<evidence type="ECO:0000313" key="6">
    <source>
        <dbReference type="EMBL" id="MDD2114780.1"/>
    </source>
</evidence>
<dbReference type="GO" id="GO:0000976">
    <property type="term" value="F:transcription cis-regulatory region binding"/>
    <property type="evidence" value="ECO:0007669"/>
    <property type="project" value="TreeGrafter"/>
</dbReference>
<reference evidence="6" key="1">
    <citation type="submission" date="2022-07" db="EMBL/GenBank/DDBJ databases">
        <title>Multi-strain Analysis of Pseudomonas putida Reveals Metabolic and Genetic Diversity.</title>
        <authorList>
            <person name="Monk J.M."/>
        </authorList>
    </citation>
    <scope>NUCLEOTIDE SEQUENCE</scope>
    <source>
        <strain evidence="6">17633</strain>
    </source>
</reference>
<dbReference type="InterPro" id="IPR000847">
    <property type="entry name" value="LysR_HTH_N"/>
</dbReference>
<keyword evidence="3" id="KW-0238">DNA-binding</keyword>
<dbReference type="PRINTS" id="PR00039">
    <property type="entry name" value="HTHLYSR"/>
</dbReference>